<dbReference type="Pfam" id="PF07484">
    <property type="entry name" value="Collar"/>
    <property type="match status" value="1"/>
</dbReference>
<feature type="compositionally biased region" description="Polar residues" evidence="1">
    <location>
        <begin position="114"/>
        <end position="132"/>
    </location>
</feature>
<organism evidence="3 4">
    <name type="scientific">Bradyrhizobium macuxiense</name>
    <dbReference type="NCBI Taxonomy" id="1755647"/>
    <lineage>
        <taxon>Bacteria</taxon>
        <taxon>Pseudomonadati</taxon>
        <taxon>Pseudomonadota</taxon>
        <taxon>Alphaproteobacteria</taxon>
        <taxon>Hyphomicrobiales</taxon>
        <taxon>Nitrobacteraceae</taxon>
        <taxon>Bradyrhizobium</taxon>
    </lineage>
</organism>
<gene>
    <name evidence="3" type="ORF">AS156_21650</name>
</gene>
<keyword evidence="4" id="KW-1185">Reference proteome</keyword>
<dbReference type="AlphaFoldDB" id="A0A109JCC1"/>
<dbReference type="RefSeq" id="WP_066514436.1">
    <property type="nucleotide sequence ID" value="NZ_LNCU01000117.1"/>
</dbReference>
<evidence type="ECO:0000313" key="3">
    <source>
        <dbReference type="EMBL" id="KWV46308.1"/>
    </source>
</evidence>
<dbReference type="InterPro" id="IPR011083">
    <property type="entry name" value="Phage_tail_collar_dom"/>
</dbReference>
<proteinExistence type="predicted"/>
<dbReference type="OrthoDB" id="9810174at2"/>
<feature type="region of interest" description="Disordered" evidence="1">
    <location>
        <begin position="112"/>
        <end position="132"/>
    </location>
</feature>
<evidence type="ECO:0000313" key="4">
    <source>
        <dbReference type="Proteomes" id="UP000057737"/>
    </source>
</evidence>
<accession>A0A109JCC1</accession>
<dbReference type="Gene3D" id="3.90.1340.10">
    <property type="entry name" value="Phage tail collar domain"/>
    <property type="match status" value="1"/>
</dbReference>
<evidence type="ECO:0000259" key="2">
    <source>
        <dbReference type="Pfam" id="PF07484"/>
    </source>
</evidence>
<name>A0A109JCC1_9BRAD</name>
<reference evidence="3 4" key="1">
    <citation type="submission" date="2015-11" db="EMBL/GenBank/DDBJ databases">
        <title>Draft Genome Sequence of the Strain BR 10303 (Bradyrhizobium sp.) isolated from nodules of Centrolobium paraense.</title>
        <authorList>
            <person name="Zelli J.E."/>
            <person name="Simoes-Araujo J.L."/>
            <person name="Barauna A.C."/>
            <person name="Silva K."/>
        </authorList>
    </citation>
    <scope>NUCLEOTIDE SEQUENCE [LARGE SCALE GENOMIC DNA]</scope>
    <source>
        <strain evidence="3 4">BR 10303</strain>
    </source>
</reference>
<evidence type="ECO:0000256" key="1">
    <source>
        <dbReference type="SAM" id="MobiDB-lite"/>
    </source>
</evidence>
<protein>
    <recommendedName>
        <fullName evidence="2">Phage tail collar domain-containing protein</fullName>
    </recommendedName>
</protein>
<dbReference type="EMBL" id="LNCU01000117">
    <property type="protein sequence ID" value="KWV46308.1"/>
    <property type="molecule type" value="Genomic_DNA"/>
</dbReference>
<sequence length="179" mass="18456">MSDPFLAEIRIFAGPFAPLNWASCDGQLMPISQNTALFALLGTMYGGNGTSTYQLPNFQGSVPIHNTMHAASLPFGSFDIGQVGGAQNVTLLTSEMPSHGHTLQGRAQVADANTAASNTSMGKPEPATNSAYQAGGSAAVSLNAQAISLSGGGLPHNNMQPLLTLNFIIALKGVFPPRG</sequence>
<dbReference type="SUPFAM" id="SSF88874">
    <property type="entry name" value="Receptor-binding domain of short tail fibre protein gp12"/>
    <property type="match status" value="1"/>
</dbReference>
<feature type="domain" description="Phage tail collar" evidence="2">
    <location>
        <begin position="8"/>
        <end position="63"/>
    </location>
</feature>
<comment type="caution">
    <text evidence="3">The sequence shown here is derived from an EMBL/GenBank/DDBJ whole genome shotgun (WGS) entry which is preliminary data.</text>
</comment>
<dbReference type="InterPro" id="IPR037053">
    <property type="entry name" value="Phage_tail_collar_dom_sf"/>
</dbReference>
<dbReference type="Proteomes" id="UP000057737">
    <property type="component" value="Unassembled WGS sequence"/>
</dbReference>